<dbReference type="InterPro" id="IPR000524">
    <property type="entry name" value="Tscrpt_reg_HTH_GntR"/>
</dbReference>
<protein>
    <recommendedName>
        <fullName evidence="4">HTH gntR-type domain-containing protein</fullName>
    </recommendedName>
</protein>
<evidence type="ECO:0000256" key="2">
    <source>
        <dbReference type="ARBA" id="ARBA00023125"/>
    </source>
</evidence>
<organism evidence="5 6">
    <name type="scientific">Leptolyngbya foveolarum</name>
    <dbReference type="NCBI Taxonomy" id="47253"/>
    <lineage>
        <taxon>Bacteria</taxon>
        <taxon>Bacillati</taxon>
        <taxon>Cyanobacteriota</taxon>
        <taxon>Cyanophyceae</taxon>
        <taxon>Leptolyngbyales</taxon>
        <taxon>Leptolyngbyaceae</taxon>
        <taxon>Leptolyngbya group</taxon>
        <taxon>Leptolyngbya</taxon>
    </lineage>
</organism>
<evidence type="ECO:0000313" key="6">
    <source>
        <dbReference type="Proteomes" id="UP000249354"/>
    </source>
</evidence>
<keyword evidence="1" id="KW-0805">Transcription regulation</keyword>
<dbReference type="PROSITE" id="PS50949">
    <property type="entry name" value="HTH_GNTR"/>
    <property type="match status" value="1"/>
</dbReference>
<keyword evidence="2" id="KW-0238">DNA-binding</keyword>
<dbReference type="SMART" id="SM00895">
    <property type="entry name" value="FCD"/>
    <property type="match status" value="1"/>
</dbReference>
<dbReference type="InterPro" id="IPR011711">
    <property type="entry name" value="GntR_C"/>
</dbReference>
<dbReference type="InterPro" id="IPR036390">
    <property type="entry name" value="WH_DNA-bd_sf"/>
</dbReference>
<reference evidence="6" key="1">
    <citation type="submission" date="2018-04" db="EMBL/GenBank/DDBJ databases">
        <authorList>
            <person name="Cornet L."/>
        </authorList>
    </citation>
    <scope>NUCLEOTIDE SEQUENCE [LARGE SCALE GENOMIC DNA]</scope>
</reference>
<dbReference type="EMBL" id="QBMC01000093">
    <property type="protein sequence ID" value="PZO15374.1"/>
    <property type="molecule type" value="Genomic_DNA"/>
</dbReference>
<accession>A0A2W4U5H4</accession>
<dbReference type="InterPro" id="IPR008920">
    <property type="entry name" value="TF_FadR/GntR_C"/>
</dbReference>
<dbReference type="PANTHER" id="PTHR43537:SF24">
    <property type="entry name" value="GLUCONATE OPERON TRANSCRIPTIONAL REPRESSOR"/>
    <property type="match status" value="1"/>
</dbReference>
<name>A0A2W4U5H4_9CYAN</name>
<dbReference type="Gene3D" id="1.20.120.530">
    <property type="entry name" value="GntR ligand-binding domain-like"/>
    <property type="match status" value="1"/>
</dbReference>
<dbReference type="Pfam" id="PF00392">
    <property type="entry name" value="GntR"/>
    <property type="match status" value="1"/>
</dbReference>
<dbReference type="SUPFAM" id="SSF48008">
    <property type="entry name" value="GntR ligand-binding domain-like"/>
    <property type="match status" value="1"/>
</dbReference>
<gene>
    <name evidence="5" type="ORF">DCF25_13655</name>
</gene>
<dbReference type="GO" id="GO:0003677">
    <property type="term" value="F:DNA binding"/>
    <property type="evidence" value="ECO:0007669"/>
    <property type="project" value="UniProtKB-KW"/>
</dbReference>
<feature type="domain" description="HTH gntR-type" evidence="4">
    <location>
        <begin position="34"/>
        <end position="101"/>
    </location>
</feature>
<evidence type="ECO:0000259" key="4">
    <source>
        <dbReference type="PROSITE" id="PS50949"/>
    </source>
</evidence>
<evidence type="ECO:0000313" key="5">
    <source>
        <dbReference type="EMBL" id="PZO15374.1"/>
    </source>
</evidence>
<dbReference type="SMART" id="SM00345">
    <property type="entry name" value="HTH_GNTR"/>
    <property type="match status" value="1"/>
</dbReference>
<evidence type="ECO:0000256" key="3">
    <source>
        <dbReference type="ARBA" id="ARBA00023163"/>
    </source>
</evidence>
<dbReference type="PANTHER" id="PTHR43537">
    <property type="entry name" value="TRANSCRIPTIONAL REGULATOR, GNTR FAMILY"/>
    <property type="match status" value="1"/>
</dbReference>
<dbReference type="InterPro" id="IPR036388">
    <property type="entry name" value="WH-like_DNA-bd_sf"/>
</dbReference>
<dbReference type="Proteomes" id="UP000249354">
    <property type="component" value="Unassembled WGS sequence"/>
</dbReference>
<dbReference type="CDD" id="cd07377">
    <property type="entry name" value="WHTH_GntR"/>
    <property type="match status" value="1"/>
</dbReference>
<dbReference type="SUPFAM" id="SSF46785">
    <property type="entry name" value="Winged helix' DNA-binding domain"/>
    <property type="match status" value="1"/>
</dbReference>
<sequence length="246" mass="28274">MSDSQKGDRGGPGRRWPVGSVASWPKILMELESQSVHDWVYASLRHMILYNIIKPGEWLRQKDVSAQFQVSRTPVREAFRTLKQEGLVTIVPNYGARVSQLSKEEFEEIYALRIGIEGLAARITAQRATPEQLRSLRAQLASLEQLVEGSDLFQYLKQEWQFRIDCYQLTGRARLIERVIFLREHSERYIYLAYNAKTKVSESFNFHCRLLAAFEEHEAAQAEAIIQEALRWTLKNAGTAVSSILT</sequence>
<evidence type="ECO:0000256" key="1">
    <source>
        <dbReference type="ARBA" id="ARBA00023015"/>
    </source>
</evidence>
<dbReference type="Gene3D" id="1.10.10.10">
    <property type="entry name" value="Winged helix-like DNA-binding domain superfamily/Winged helix DNA-binding domain"/>
    <property type="match status" value="1"/>
</dbReference>
<keyword evidence="3" id="KW-0804">Transcription</keyword>
<dbReference type="GO" id="GO:0003700">
    <property type="term" value="F:DNA-binding transcription factor activity"/>
    <property type="evidence" value="ECO:0007669"/>
    <property type="project" value="InterPro"/>
</dbReference>
<proteinExistence type="predicted"/>
<comment type="caution">
    <text evidence="5">The sequence shown here is derived from an EMBL/GenBank/DDBJ whole genome shotgun (WGS) entry which is preliminary data.</text>
</comment>
<dbReference type="Pfam" id="PF07729">
    <property type="entry name" value="FCD"/>
    <property type="match status" value="1"/>
</dbReference>
<dbReference type="AlphaFoldDB" id="A0A2W4U5H4"/>
<reference evidence="5 6" key="2">
    <citation type="submission" date="2018-06" db="EMBL/GenBank/DDBJ databases">
        <title>Metagenomic assembly of (sub)arctic Cyanobacteria and their associated microbiome from non-axenic cultures.</title>
        <authorList>
            <person name="Baurain D."/>
        </authorList>
    </citation>
    <scope>NUCLEOTIDE SEQUENCE [LARGE SCALE GENOMIC DNA]</scope>
    <source>
        <strain evidence="5">ULC129bin1</strain>
    </source>
</reference>